<dbReference type="GO" id="GO:0006629">
    <property type="term" value="P:lipid metabolic process"/>
    <property type="evidence" value="ECO:0007669"/>
    <property type="project" value="TreeGrafter"/>
</dbReference>
<feature type="transmembrane region" description="Helical" evidence="1">
    <location>
        <begin position="454"/>
        <end position="474"/>
    </location>
</feature>
<keyword evidence="1" id="KW-0472">Membrane</keyword>
<dbReference type="AlphaFoldDB" id="A0A9W7FRC2"/>
<protein>
    <submittedName>
        <fullName evidence="2">Uncharacterized protein</fullName>
    </submittedName>
</protein>
<keyword evidence="1" id="KW-0812">Transmembrane</keyword>
<organism evidence="2 3">
    <name type="scientific">Triparma laevis f. longispina</name>
    <dbReference type="NCBI Taxonomy" id="1714387"/>
    <lineage>
        <taxon>Eukaryota</taxon>
        <taxon>Sar</taxon>
        <taxon>Stramenopiles</taxon>
        <taxon>Ochrophyta</taxon>
        <taxon>Bolidophyceae</taxon>
        <taxon>Parmales</taxon>
        <taxon>Triparmaceae</taxon>
        <taxon>Triparma</taxon>
    </lineage>
</organism>
<reference evidence="3" key="1">
    <citation type="journal article" date="2023" name="Commun. Biol.">
        <title>Genome analysis of Parmales, the sister group of diatoms, reveals the evolutionary specialization of diatoms from phago-mixotrophs to photoautotrophs.</title>
        <authorList>
            <person name="Ban H."/>
            <person name="Sato S."/>
            <person name="Yoshikawa S."/>
            <person name="Yamada K."/>
            <person name="Nakamura Y."/>
            <person name="Ichinomiya M."/>
            <person name="Sato N."/>
            <person name="Blanc-Mathieu R."/>
            <person name="Endo H."/>
            <person name="Kuwata A."/>
            <person name="Ogata H."/>
        </authorList>
    </citation>
    <scope>NUCLEOTIDE SEQUENCE [LARGE SCALE GENOMIC DNA]</scope>
    <source>
        <strain evidence="3">NIES 3700</strain>
    </source>
</reference>
<gene>
    <name evidence="2" type="ORF">TrLO_g11628</name>
</gene>
<dbReference type="PANTHER" id="PTHR10612:SF34">
    <property type="entry name" value="APOLIPOPROTEIN D"/>
    <property type="match status" value="1"/>
</dbReference>
<dbReference type="InterPro" id="IPR012674">
    <property type="entry name" value="Calycin"/>
</dbReference>
<dbReference type="GO" id="GO:0005737">
    <property type="term" value="C:cytoplasm"/>
    <property type="evidence" value="ECO:0007669"/>
    <property type="project" value="TreeGrafter"/>
</dbReference>
<proteinExistence type="predicted"/>
<name>A0A9W7FRC2_9STRA</name>
<dbReference type="SUPFAM" id="SSF50814">
    <property type="entry name" value="Lipocalins"/>
    <property type="match status" value="1"/>
</dbReference>
<sequence length="717" mass="79600">MFFEQTNLTPKTTKFTHDLQPSDFSLALDTPLSGPLLWEIQEYTDGLLFKFNHCISDQSSFMNHVAPFFCDQENPIGGGLGMCLEDNVLEGRSGRDDLDGAIENIESGFNFNTAQYVFKKITETIGKDISMNAEIEGIRTSKVSFISLSTEDTKKFISSKGSSSLTSHILSLIHKTYSSSSPYHTKTVLSLGYDKLLNYEVTSLGCNAGSMDIILPSGEYDVSKEIDEQINYYRDNNLIKEIIRVWDTGTKAADVTNLVNITSQSNNGRSYSISLSNAGSYNLKGVKKCYYATGQSQVGAVKCYSVITVNGVINFISHGLEEERGVFECIEGVGVREGKEVKCYVGRPANTAFNVVPKLTGLYAAFTAITYSPTFYAFYKNIEQIKSNSSPQDANDAINFWIFFAVAHPILQPILWISEVMHGSPGPRVAGLIPLSFILFNVGFIMLTGEFKSLVLGLNVFLVSSFLGYVGGGLKGVGGMSDYNLGLNDDFRGERVRGCPSYEDVRQPSMNNFDLKKYEGLWYEHKFHDWTQFKEVYDTTLDIQLTEGGWKDDFGIRGPSPISSPKSWDKSPVANGAHYFLFGRVDKSDPTGVLREKGFGVEFPNYIVDVQKDSEGNYKEAIQFQCLERGGVRVFEGINFMSRNEVMEEAELNAMHARAATAGMEKYGSAPEQMHTVERRLKSQGSVDDGAWQAMWKGLGVDKLLEKLAVLIEDGGR</sequence>
<feature type="transmembrane region" description="Helical" evidence="1">
    <location>
        <begin position="429"/>
        <end position="447"/>
    </location>
</feature>
<dbReference type="Gene3D" id="2.40.128.20">
    <property type="match status" value="1"/>
</dbReference>
<evidence type="ECO:0000256" key="1">
    <source>
        <dbReference type="SAM" id="Phobius"/>
    </source>
</evidence>
<dbReference type="FunFam" id="2.40.128.20:FF:000054">
    <property type="entry name" value="Uncharacterized protein"/>
    <property type="match status" value="1"/>
</dbReference>
<dbReference type="EMBL" id="BRXW01000264">
    <property type="protein sequence ID" value="GMI16755.1"/>
    <property type="molecule type" value="Genomic_DNA"/>
</dbReference>
<feature type="transmembrane region" description="Helical" evidence="1">
    <location>
        <begin position="361"/>
        <end position="379"/>
    </location>
</feature>
<accession>A0A9W7FRC2</accession>
<comment type="caution">
    <text evidence="2">The sequence shown here is derived from an EMBL/GenBank/DDBJ whole genome shotgun (WGS) entry which is preliminary data.</text>
</comment>
<dbReference type="GO" id="GO:0000302">
    <property type="term" value="P:response to reactive oxygen species"/>
    <property type="evidence" value="ECO:0007669"/>
    <property type="project" value="TreeGrafter"/>
</dbReference>
<dbReference type="OrthoDB" id="440612at2759"/>
<evidence type="ECO:0000313" key="3">
    <source>
        <dbReference type="Proteomes" id="UP001165122"/>
    </source>
</evidence>
<dbReference type="Proteomes" id="UP001165122">
    <property type="component" value="Unassembled WGS sequence"/>
</dbReference>
<feature type="transmembrane region" description="Helical" evidence="1">
    <location>
        <begin position="400"/>
        <end position="417"/>
    </location>
</feature>
<keyword evidence="3" id="KW-1185">Reference proteome</keyword>
<dbReference type="PANTHER" id="PTHR10612">
    <property type="entry name" value="APOLIPOPROTEIN D"/>
    <property type="match status" value="1"/>
</dbReference>
<keyword evidence="1" id="KW-1133">Transmembrane helix</keyword>
<evidence type="ECO:0000313" key="2">
    <source>
        <dbReference type="EMBL" id="GMI16755.1"/>
    </source>
</evidence>